<dbReference type="STRING" id="34508.A0A4U8V1Z1"/>
<reference evidence="2" key="3">
    <citation type="journal article" date="2019" name="G3 (Bethesda)">
        <title>Hybrid Assembly of the Genome of the Entomopathogenic Nematode Steinernema carpocapsae Identifies the X-Chromosome.</title>
        <authorList>
            <person name="Serra L."/>
            <person name="Macchietto M."/>
            <person name="Macias-Munoz A."/>
            <person name="McGill C.J."/>
            <person name="Rodriguez I.M."/>
            <person name="Rodriguez B."/>
            <person name="Murad R."/>
            <person name="Mortazavi A."/>
        </authorList>
    </citation>
    <scope>NUCLEOTIDE SEQUENCE [LARGE SCALE GENOMIC DNA]</scope>
    <source>
        <strain evidence="2">ALL</strain>
    </source>
</reference>
<gene>
    <name evidence="2" type="ORF">L596_006325</name>
</gene>
<sequence>MQRMPMQPPPYGPPGSSNRGPAPPYFRAPGPPGMPPYHPGAMNAPPHLRPNGTPPMMPPNSMGPGTACPPPYPFPGPSGHAVHSPSYSAGYAPPPLSMPGIQSSGGPGFPPPLHNQPIDSMSPFPMGPGQMASPRFPGPPDGGLPPMMNAQYHGGGPPMGPPMHLPPGDMYNWPGLGFPQPLTNLDARVPSQKVQYFAQNGQMPPPCAPSI</sequence>
<feature type="compositionally biased region" description="Pro residues" evidence="1">
    <location>
        <begin position="1"/>
        <end position="13"/>
    </location>
</feature>
<feature type="compositionally biased region" description="Pro residues" evidence="1">
    <location>
        <begin position="21"/>
        <end position="38"/>
    </location>
</feature>
<dbReference type="AlphaFoldDB" id="A0A4U8V1Z1"/>
<dbReference type="EMBL" id="AZBU02000001">
    <property type="protein sequence ID" value="TMS39862.1"/>
    <property type="molecule type" value="Genomic_DNA"/>
</dbReference>
<protein>
    <submittedName>
        <fullName evidence="2">Uncharacterized protein</fullName>
    </submittedName>
</protein>
<accession>A0A4U8V1Z1</accession>
<reference evidence="2" key="2">
    <citation type="journal article" date="2015" name="Genome Biol.">
        <title>Comparative genomics of Steinernema reveals deeply conserved gene regulatory networks.</title>
        <authorList>
            <person name="Dillman A.R."/>
            <person name="Macchietto M."/>
            <person name="Porter C.F."/>
            <person name="Rogers A."/>
            <person name="Williams B."/>
            <person name="Antoshechkin I."/>
            <person name="Lee M.M."/>
            <person name="Goodwin Z."/>
            <person name="Lu X."/>
            <person name="Lewis E.E."/>
            <person name="Goodrich-Blair H."/>
            <person name="Stock S.P."/>
            <person name="Adams B.J."/>
            <person name="Sternberg P.W."/>
            <person name="Mortazavi A."/>
        </authorList>
    </citation>
    <scope>NUCLEOTIDE SEQUENCE [LARGE SCALE GENOMIC DNA]</scope>
    <source>
        <strain evidence="2">ALL</strain>
    </source>
</reference>
<name>A0A4U8V1Z1_STECR</name>
<proteinExistence type="predicted"/>
<evidence type="ECO:0000256" key="1">
    <source>
        <dbReference type="SAM" id="MobiDB-lite"/>
    </source>
</evidence>
<reference evidence="2" key="1">
    <citation type="submission" date="2013-11" db="EMBL/GenBank/DDBJ databases">
        <authorList>
            <person name="Sternberg P."/>
            <person name="Dillman A."/>
            <person name="Macchietto M."/>
        </authorList>
    </citation>
    <scope>NUCLEOTIDE SEQUENCE</scope>
    <source>
        <strain evidence="2">ALL</strain>
    </source>
</reference>
<comment type="caution">
    <text evidence="2">The sequence shown here is derived from an EMBL/GenBank/DDBJ whole genome shotgun (WGS) entry which is preliminary data.</text>
</comment>
<dbReference type="OrthoDB" id="5782876at2759"/>
<evidence type="ECO:0000313" key="2">
    <source>
        <dbReference type="EMBL" id="TMS39862.1"/>
    </source>
</evidence>
<feature type="region of interest" description="Disordered" evidence="1">
    <location>
        <begin position="93"/>
        <end position="141"/>
    </location>
</feature>
<organism evidence="2">
    <name type="scientific">Steinernema carpocapsae</name>
    <name type="common">Entomopathogenic nematode</name>
    <dbReference type="NCBI Taxonomy" id="34508"/>
    <lineage>
        <taxon>Eukaryota</taxon>
        <taxon>Metazoa</taxon>
        <taxon>Ecdysozoa</taxon>
        <taxon>Nematoda</taxon>
        <taxon>Chromadorea</taxon>
        <taxon>Rhabditida</taxon>
        <taxon>Tylenchina</taxon>
        <taxon>Panagrolaimomorpha</taxon>
        <taxon>Strongyloidoidea</taxon>
        <taxon>Steinernematidae</taxon>
        <taxon>Steinernema</taxon>
    </lineage>
</organism>
<feature type="region of interest" description="Disordered" evidence="1">
    <location>
        <begin position="1"/>
        <end position="62"/>
    </location>
</feature>